<dbReference type="InterPro" id="IPR004045">
    <property type="entry name" value="Glutathione_S-Trfase_N"/>
</dbReference>
<evidence type="ECO:0000313" key="2">
    <source>
        <dbReference type="EMBL" id="EPY20351.1"/>
    </source>
</evidence>
<evidence type="ECO:0000259" key="1">
    <source>
        <dbReference type="PROSITE" id="PS50404"/>
    </source>
</evidence>
<dbReference type="InterPro" id="IPR036249">
    <property type="entry name" value="Thioredoxin-like_sf"/>
</dbReference>
<keyword evidence="3" id="KW-1185">Reference proteome</keyword>
<dbReference type="InterPro" id="IPR050931">
    <property type="entry name" value="Mito_Protein_Transport_Metaxin"/>
</dbReference>
<sequence length="223" mass="25392">MDTWGSPSGCVPFIVHGEQVIADSRRIIEYLARDHRHARLDRHLTPLEHAVGNALERMVEYSMNPVVYRVGFVDHPCVGTRIVGAITGAPEWLARRRVLRISRWVQRTYRYIPFGALTRAQYENEFLRDCEAVEQQIGDKPFLFGDEPTSYDCALYALLIPLLNMKSYAEVSDIYRAVAQSPILVEYLHRLTERAFPDLEELLDLTNAARSEVAAEEEEGAAA</sequence>
<dbReference type="SUPFAM" id="SSF47616">
    <property type="entry name" value="GST C-terminal domain-like"/>
    <property type="match status" value="1"/>
</dbReference>
<dbReference type="PANTHER" id="PTHR12289:SF41">
    <property type="entry name" value="FAILED AXON CONNECTIONS-RELATED"/>
    <property type="match status" value="1"/>
</dbReference>
<evidence type="ECO:0000313" key="3">
    <source>
        <dbReference type="Proteomes" id="UP000015354"/>
    </source>
</evidence>
<name>S9V0C2_9TRYP</name>
<protein>
    <recommendedName>
        <fullName evidence="1">GST N-terminal domain-containing protein</fullName>
    </recommendedName>
</protein>
<reference evidence="2 3" key="1">
    <citation type="journal article" date="2013" name="PLoS ONE">
        <title>Predicting the Proteins of Angomonas deanei, Strigomonas culicis and Their Respective Endosymbionts Reveals New Aspects of the Trypanosomatidae Family.</title>
        <authorList>
            <person name="Motta M.C."/>
            <person name="Martins A.C."/>
            <person name="de Souza S.S."/>
            <person name="Catta-Preta C.M."/>
            <person name="Silva R."/>
            <person name="Klein C.C."/>
            <person name="de Almeida L.G."/>
            <person name="de Lima Cunha O."/>
            <person name="Ciapina L.P."/>
            <person name="Brocchi M."/>
            <person name="Colabardini A.C."/>
            <person name="de Araujo Lima B."/>
            <person name="Machado C.R."/>
            <person name="de Almeida Soares C.M."/>
            <person name="Probst C.M."/>
            <person name="de Menezes C.B."/>
            <person name="Thompson C.E."/>
            <person name="Bartholomeu D.C."/>
            <person name="Gradia D.F."/>
            <person name="Pavoni D.P."/>
            <person name="Grisard E.C."/>
            <person name="Fantinatti-Garboggini F."/>
            <person name="Marchini F.K."/>
            <person name="Rodrigues-Luiz G.F."/>
            <person name="Wagner G."/>
            <person name="Goldman G.H."/>
            <person name="Fietto J.L."/>
            <person name="Elias M.C."/>
            <person name="Goldman M.H."/>
            <person name="Sagot M.F."/>
            <person name="Pereira M."/>
            <person name="Stoco P.H."/>
            <person name="de Mendonca-Neto R.P."/>
            <person name="Teixeira S.M."/>
            <person name="Maciel T.E."/>
            <person name="de Oliveira Mendes T.A."/>
            <person name="Urmenyi T.P."/>
            <person name="de Souza W."/>
            <person name="Schenkman S."/>
            <person name="de Vasconcelos A.T."/>
        </authorList>
    </citation>
    <scope>NUCLEOTIDE SEQUENCE [LARGE SCALE GENOMIC DNA]</scope>
</reference>
<dbReference type="GO" id="GO:0005737">
    <property type="term" value="C:cytoplasm"/>
    <property type="evidence" value="ECO:0007669"/>
    <property type="project" value="TreeGrafter"/>
</dbReference>
<comment type="caution">
    <text evidence="2">The sequence shown here is derived from an EMBL/GenBank/DDBJ whole genome shotgun (WGS) entry which is preliminary data.</text>
</comment>
<feature type="domain" description="GST N-terminal" evidence="1">
    <location>
        <begin position="1"/>
        <end position="39"/>
    </location>
</feature>
<dbReference type="InterPro" id="IPR036282">
    <property type="entry name" value="Glutathione-S-Trfase_C_sf"/>
</dbReference>
<dbReference type="PROSITE" id="PS50404">
    <property type="entry name" value="GST_NTER"/>
    <property type="match status" value="1"/>
</dbReference>
<dbReference type="Pfam" id="PF17172">
    <property type="entry name" value="GST_N_4"/>
    <property type="match status" value="1"/>
</dbReference>
<dbReference type="InterPro" id="IPR012336">
    <property type="entry name" value="Thioredoxin-like_fold"/>
</dbReference>
<dbReference type="InterPro" id="IPR033468">
    <property type="entry name" value="Metaxin_GST"/>
</dbReference>
<accession>S9V0C2</accession>
<organism evidence="2 3">
    <name type="scientific">Strigomonas culicis</name>
    <dbReference type="NCBI Taxonomy" id="28005"/>
    <lineage>
        <taxon>Eukaryota</taxon>
        <taxon>Discoba</taxon>
        <taxon>Euglenozoa</taxon>
        <taxon>Kinetoplastea</taxon>
        <taxon>Metakinetoplastina</taxon>
        <taxon>Trypanosomatida</taxon>
        <taxon>Trypanosomatidae</taxon>
        <taxon>Strigomonadinae</taxon>
        <taxon>Strigomonas</taxon>
    </lineage>
</organism>
<dbReference type="Proteomes" id="UP000015354">
    <property type="component" value="Unassembled WGS sequence"/>
</dbReference>
<dbReference type="SUPFAM" id="SSF52833">
    <property type="entry name" value="Thioredoxin-like"/>
    <property type="match status" value="1"/>
</dbReference>
<dbReference type="CDD" id="cd03193">
    <property type="entry name" value="GST_C_Metaxin"/>
    <property type="match status" value="1"/>
</dbReference>
<proteinExistence type="predicted"/>
<dbReference type="EMBL" id="ATMH01009035">
    <property type="protein sequence ID" value="EPY20351.1"/>
    <property type="molecule type" value="Genomic_DNA"/>
</dbReference>
<gene>
    <name evidence="2" type="ORF">STCU_09035</name>
</gene>
<dbReference type="Gene3D" id="3.40.30.10">
    <property type="entry name" value="Glutaredoxin"/>
    <property type="match status" value="1"/>
</dbReference>
<dbReference type="PANTHER" id="PTHR12289">
    <property type="entry name" value="METAXIN RELATED"/>
    <property type="match status" value="1"/>
</dbReference>
<dbReference type="Gene3D" id="1.20.1050.10">
    <property type="match status" value="1"/>
</dbReference>
<dbReference type="AlphaFoldDB" id="S9V0C2"/>
<dbReference type="OrthoDB" id="5809458at2759"/>
<dbReference type="Pfam" id="PF17171">
    <property type="entry name" value="GST_C_6"/>
    <property type="match status" value="1"/>
</dbReference>